<dbReference type="EMBL" id="AJIL01000047">
    <property type="protein sequence ID" value="KNE99293.1"/>
    <property type="molecule type" value="Genomic_DNA"/>
</dbReference>
<evidence type="ECO:0000313" key="3">
    <source>
        <dbReference type="Proteomes" id="UP000054564"/>
    </source>
</evidence>
<evidence type="ECO:0000313" key="2">
    <source>
        <dbReference type="EMBL" id="KNE99293.1"/>
    </source>
</evidence>
<feature type="compositionally biased region" description="Low complexity" evidence="1">
    <location>
        <begin position="156"/>
        <end position="171"/>
    </location>
</feature>
<name>A0A0L0VJ48_9BASI</name>
<organism evidence="2 3">
    <name type="scientific">Puccinia striiformis f. sp. tritici PST-78</name>
    <dbReference type="NCBI Taxonomy" id="1165861"/>
    <lineage>
        <taxon>Eukaryota</taxon>
        <taxon>Fungi</taxon>
        <taxon>Dikarya</taxon>
        <taxon>Basidiomycota</taxon>
        <taxon>Pucciniomycotina</taxon>
        <taxon>Pucciniomycetes</taxon>
        <taxon>Pucciniales</taxon>
        <taxon>Pucciniaceae</taxon>
        <taxon>Puccinia</taxon>
    </lineage>
</organism>
<proteinExistence type="predicted"/>
<accession>A0A0L0VJ48</accession>
<feature type="region of interest" description="Disordered" evidence="1">
    <location>
        <begin position="39"/>
        <end position="91"/>
    </location>
</feature>
<feature type="compositionally biased region" description="Polar residues" evidence="1">
    <location>
        <begin position="66"/>
        <end position="75"/>
    </location>
</feature>
<sequence length="317" mass="34457">MPALLSGQRFHHAFHPYQTISQASRGPLSCCVRLISPMTMRPGSSKAKTTTQQAPYSTRLVGPKSRPSTNSTPLNQPVPPPGVPSPTKHCLVKSDESTAPFVVAPSVPASQPLLAILTPTNHSASSAKLPSQGSRRPAQAANLDQVSLGTQGTPDTIQSPLSSNSTSTSRSAHPAHRGIVRYLKSWNPPVEYYARRRRQHPSLSFPSRQPSLPSLLEERVTKDGKMDVVRPEVAMSTSLRAYQRKVFAARSNVTRPVSQHAQSWVDDSEEESGSDEDDDDEDDDEDEDSEALTPSSSPVPSPTYFLQPLLLTKLSGY</sequence>
<dbReference type="Proteomes" id="UP000054564">
    <property type="component" value="Unassembled WGS sequence"/>
</dbReference>
<feature type="compositionally biased region" description="Acidic residues" evidence="1">
    <location>
        <begin position="266"/>
        <end position="290"/>
    </location>
</feature>
<feature type="region of interest" description="Disordered" evidence="1">
    <location>
        <begin position="199"/>
        <end position="219"/>
    </location>
</feature>
<reference evidence="3" key="1">
    <citation type="submission" date="2014-03" db="EMBL/GenBank/DDBJ databases">
        <title>The Genome Sequence of Puccinia striiformis f. sp. tritici PST-78.</title>
        <authorList>
            <consortium name="The Broad Institute Genome Sequencing Platform"/>
            <person name="Cuomo C."/>
            <person name="Hulbert S."/>
            <person name="Chen X."/>
            <person name="Walker B."/>
            <person name="Young S.K."/>
            <person name="Zeng Q."/>
            <person name="Gargeya S."/>
            <person name="Fitzgerald M."/>
            <person name="Haas B."/>
            <person name="Abouelleil A."/>
            <person name="Alvarado L."/>
            <person name="Arachchi H.M."/>
            <person name="Berlin A.M."/>
            <person name="Chapman S.B."/>
            <person name="Goldberg J."/>
            <person name="Griggs A."/>
            <person name="Gujja S."/>
            <person name="Hansen M."/>
            <person name="Howarth C."/>
            <person name="Imamovic A."/>
            <person name="Larimer J."/>
            <person name="McCowan C."/>
            <person name="Montmayeur A."/>
            <person name="Murphy C."/>
            <person name="Neiman D."/>
            <person name="Pearson M."/>
            <person name="Priest M."/>
            <person name="Roberts A."/>
            <person name="Saif S."/>
            <person name="Shea T."/>
            <person name="Sisk P."/>
            <person name="Sykes S."/>
            <person name="Wortman J."/>
            <person name="Nusbaum C."/>
            <person name="Birren B."/>
        </authorList>
    </citation>
    <scope>NUCLEOTIDE SEQUENCE [LARGE SCALE GENOMIC DNA]</scope>
    <source>
        <strain evidence="3">race PST-78</strain>
    </source>
</reference>
<protein>
    <submittedName>
        <fullName evidence="2">Uncharacterized protein</fullName>
    </submittedName>
</protein>
<dbReference type="OrthoDB" id="2502987at2759"/>
<feature type="region of interest" description="Disordered" evidence="1">
    <location>
        <begin position="251"/>
        <end position="304"/>
    </location>
</feature>
<gene>
    <name evidence="2" type="ORF">PSTG_07411</name>
</gene>
<feature type="compositionally biased region" description="Polar residues" evidence="1">
    <location>
        <begin position="251"/>
        <end position="262"/>
    </location>
</feature>
<feature type="region of interest" description="Disordered" evidence="1">
    <location>
        <begin position="147"/>
        <end position="176"/>
    </location>
</feature>
<feature type="compositionally biased region" description="Polar residues" evidence="1">
    <location>
        <begin position="46"/>
        <end position="56"/>
    </location>
</feature>
<keyword evidence="3" id="KW-1185">Reference proteome</keyword>
<feature type="compositionally biased region" description="Polar residues" evidence="1">
    <location>
        <begin position="201"/>
        <end position="212"/>
    </location>
</feature>
<evidence type="ECO:0000256" key="1">
    <source>
        <dbReference type="SAM" id="MobiDB-lite"/>
    </source>
</evidence>
<dbReference type="AlphaFoldDB" id="A0A0L0VJ48"/>
<comment type="caution">
    <text evidence="2">The sequence shown here is derived from an EMBL/GenBank/DDBJ whole genome shotgun (WGS) entry which is preliminary data.</text>
</comment>